<evidence type="ECO:0000313" key="1">
    <source>
        <dbReference type="EMBL" id="KKL62324.1"/>
    </source>
</evidence>
<reference evidence="1" key="1">
    <citation type="journal article" date="2015" name="Nature">
        <title>Complex archaea that bridge the gap between prokaryotes and eukaryotes.</title>
        <authorList>
            <person name="Spang A."/>
            <person name="Saw J.H."/>
            <person name="Jorgensen S.L."/>
            <person name="Zaremba-Niedzwiedzka K."/>
            <person name="Martijn J."/>
            <person name="Lind A.E."/>
            <person name="van Eijk R."/>
            <person name="Schleper C."/>
            <person name="Guy L."/>
            <person name="Ettema T.J."/>
        </authorList>
    </citation>
    <scope>NUCLEOTIDE SEQUENCE</scope>
</reference>
<name>A0A0F9DL24_9ZZZZ</name>
<dbReference type="AlphaFoldDB" id="A0A0F9DL24"/>
<proteinExistence type="predicted"/>
<dbReference type="EMBL" id="LAZR01028526">
    <property type="protein sequence ID" value="KKL62324.1"/>
    <property type="molecule type" value="Genomic_DNA"/>
</dbReference>
<sequence>MVTTQKPNPVVINVNVQGMNLIKAVCNAALKQSGMEALTVVNLILSNMKGLAPPQLKAPEKEDTSRT</sequence>
<accession>A0A0F9DL24</accession>
<comment type="caution">
    <text evidence="1">The sequence shown here is derived from an EMBL/GenBank/DDBJ whole genome shotgun (WGS) entry which is preliminary data.</text>
</comment>
<protein>
    <submittedName>
        <fullName evidence="1">Uncharacterized protein</fullName>
    </submittedName>
</protein>
<organism evidence="1">
    <name type="scientific">marine sediment metagenome</name>
    <dbReference type="NCBI Taxonomy" id="412755"/>
    <lineage>
        <taxon>unclassified sequences</taxon>
        <taxon>metagenomes</taxon>
        <taxon>ecological metagenomes</taxon>
    </lineage>
</organism>
<gene>
    <name evidence="1" type="ORF">LCGC14_2186370</name>
</gene>
<feature type="non-terminal residue" evidence="1">
    <location>
        <position position="67"/>
    </location>
</feature>